<dbReference type="FunFam" id="3.40.50.300:FF:000527">
    <property type="entry name" value="Tyrosine-protein kinase etk"/>
    <property type="match status" value="1"/>
</dbReference>
<keyword evidence="7" id="KW-0067">ATP-binding</keyword>
<name>A0A7W7YD86_9BACT</name>
<evidence type="ECO:0000256" key="7">
    <source>
        <dbReference type="ARBA" id="ARBA00022840"/>
    </source>
</evidence>
<dbReference type="GO" id="GO:0004715">
    <property type="term" value="F:non-membrane spanning protein tyrosine kinase activity"/>
    <property type="evidence" value="ECO:0007669"/>
    <property type="project" value="UniProtKB-EC"/>
</dbReference>
<dbReference type="Pfam" id="PF13614">
    <property type="entry name" value="AAA_31"/>
    <property type="match status" value="1"/>
</dbReference>
<keyword evidence="11" id="KW-0472">Membrane</keyword>
<evidence type="ECO:0000256" key="8">
    <source>
        <dbReference type="ARBA" id="ARBA00023137"/>
    </source>
</evidence>
<feature type="transmembrane region" description="Helical" evidence="11">
    <location>
        <begin position="418"/>
        <end position="438"/>
    </location>
</feature>
<feature type="domain" description="AAA" evidence="12">
    <location>
        <begin position="501"/>
        <end position="656"/>
    </location>
</feature>
<dbReference type="GO" id="GO:0042802">
    <property type="term" value="F:identical protein binding"/>
    <property type="evidence" value="ECO:0007669"/>
    <property type="project" value="UniProtKB-ARBA"/>
</dbReference>
<dbReference type="Proteomes" id="UP000590740">
    <property type="component" value="Unassembled WGS sequence"/>
</dbReference>
<dbReference type="Gene3D" id="3.40.50.300">
    <property type="entry name" value="P-loop containing nucleotide triphosphate hydrolases"/>
    <property type="match status" value="1"/>
</dbReference>
<proteinExistence type="inferred from homology"/>
<gene>
    <name evidence="13" type="ORF">HNQ65_003652</name>
</gene>
<dbReference type="InterPro" id="IPR025669">
    <property type="entry name" value="AAA_dom"/>
</dbReference>
<dbReference type="NCBIfam" id="TIGR01007">
    <property type="entry name" value="eps_fam"/>
    <property type="match status" value="1"/>
</dbReference>
<keyword evidence="11" id="KW-1133">Transmembrane helix</keyword>
<evidence type="ECO:0000256" key="6">
    <source>
        <dbReference type="ARBA" id="ARBA00022777"/>
    </source>
</evidence>
<dbReference type="EC" id="2.7.10.2" evidence="3"/>
<feature type="coiled-coil region" evidence="10">
    <location>
        <begin position="319"/>
        <end position="367"/>
    </location>
</feature>
<keyword evidence="5" id="KW-0547">Nucleotide-binding</keyword>
<sequence length="731" mass="81447">MNESGNELQKHAMDTWQVIKNRFGLISLSFLLIFAAAAVLTYIMPRKYRGHVEMTIERITQDINVFDRNRGDSLAFTQEYIKTQFETITKPTTLYPVIDKLELAKKWQLPSRQAALAKLRANLETQSMLRSDFVVIDYYDQDAQLAANVANEVAHSYMAQRNSIETEKKHKALEVLQQQISEQEGLRRQAQVRSQEARRKAGIVGDWIVGGNNSLTPGGEMRSEKDSMVISREQALMQADQDILALQSEIDQVSKLSPDELIEQASGLKLENQNILAMTSKLQELKVAREGLMNEGRGRMHPQVLSADSQMAEYKKLILAAAQAHVAGLQNRLDAAKKKRDSLQVYNDDAKKELQDMTALYTEYKTAKDEVTYLEDLIVKMRSRYFEEKAGIELVKSPATIYSEAEPEAKPAKPNVPLHLALGGVLGLMFGLGLAFFLEYMDTTVKNLDDVERYLGVPVLAVVPKDVGVLHRSSGFNPDAEAYRILRTNIEFNRRNPDANCISVVSGGAGEGKSTTMVNLAYVCAQGGYNVLLIDADLRRPSLHTHFDVSHATGLTNYLTTDVRLEDVVLRTQVENLFFLPSGLLPADSAGLLNSQRMADMINEVKSRFDLVLIDSPPILGVSDASVLANLADMTMIVVQHRKLPRHMLMRVKQSVENVGGKVVGVVLNNVDLRSDAQYQYYTSYYTYYSPTNSPNGAQGGKSRRRKIKAETTATVLGGQGMPRAGGDDIF</sequence>
<reference evidence="13 14" key="1">
    <citation type="submission" date="2020-08" db="EMBL/GenBank/DDBJ databases">
        <title>Genomic Encyclopedia of Type Strains, Phase IV (KMG-IV): sequencing the most valuable type-strain genomes for metagenomic binning, comparative biology and taxonomic classification.</title>
        <authorList>
            <person name="Goeker M."/>
        </authorList>
    </citation>
    <scope>NUCLEOTIDE SEQUENCE [LARGE SCALE GENOMIC DNA]</scope>
    <source>
        <strain evidence="13 14">DSM 12252</strain>
    </source>
</reference>
<dbReference type="RefSeq" id="WP_184341494.1">
    <property type="nucleotide sequence ID" value="NZ_JACHIG010000008.1"/>
</dbReference>
<dbReference type="PANTHER" id="PTHR32309:SF13">
    <property type="entry name" value="FERRIC ENTEROBACTIN TRANSPORT PROTEIN FEPE"/>
    <property type="match status" value="1"/>
</dbReference>
<dbReference type="GO" id="GO:0005524">
    <property type="term" value="F:ATP binding"/>
    <property type="evidence" value="ECO:0007669"/>
    <property type="project" value="UniProtKB-KW"/>
</dbReference>
<dbReference type="InterPro" id="IPR027417">
    <property type="entry name" value="P-loop_NTPase"/>
</dbReference>
<evidence type="ECO:0000256" key="10">
    <source>
        <dbReference type="SAM" id="Coils"/>
    </source>
</evidence>
<evidence type="ECO:0000256" key="5">
    <source>
        <dbReference type="ARBA" id="ARBA00022741"/>
    </source>
</evidence>
<comment type="similarity">
    <text evidence="2">Belongs to the etk/wzc family.</text>
</comment>
<evidence type="ECO:0000256" key="4">
    <source>
        <dbReference type="ARBA" id="ARBA00022679"/>
    </source>
</evidence>
<keyword evidence="11" id="KW-0812">Transmembrane</keyword>
<comment type="similarity">
    <text evidence="1">Belongs to the CpsD/CapB family.</text>
</comment>
<dbReference type="SUPFAM" id="SSF52540">
    <property type="entry name" value="P-loop containing nucleoside triphosphate hydrolases"/>
    <property type="match status" value="1"/>
</dbReference>
<dbReference type="PANTHER" id="PTHR32309">
    <property type="entry name" value="TYROSINE-PROTEIN KINASE"/>
    <property type="match status" value="1"/>
</dbReference>
<protein>
    <recommendedName>
        <fullName evidence="3">non-specific protein-tyrosine kinase</fullName>
        <ecNumber evidence="3">2.7.10.2</ecNumber>
    </recommendedName>
</protein>
<evidence type="ECO:0000313" key="13">
    <source>
        <dbReference type="EMBL" id="MBB5034061.1"/>
    </source>
</evidence>
<evidence type="ECO:0000256" key="2">
    <source>
        <dbReference type="ARBA" id="ARBA00008883"/>
    </source>
</evidence>
<evidence type="ECO:0000256" key="3">
    <source>
        <dbReference type="ARBA" id="ARBA00011903"/>
    </source>
</evidence>
<keyword evidence="10" id="KW-0175">Coiled coil</keyword>
<organism evidence="13 14">
    <name type="scientific">Prosthecobacter vanneervenii</name>
    <dbReference type="NCBI Taxonomy" id="48466"/>
    <lineage>
        <taxon>Bacteria</taxon>
        <taxon>Pseudomonadati</taxon>
        <taxon>Verrucomicrobiota</taxon>
        <taxon>Verrucomicrobiia</taxon>
        <taxon>Verrucomicrobiales</taxon>
        <taxon>Verrucomicrobiaceae</taxon>
        <taxon>Prosthecobacter</taxon>
    </lineage>
</organism>
<keyword evidence="6" id="KW-0418">Kinase</keyword>
<comment type="catalytic activity">
    <reaction evidence="9">
        <text>L-tyrosyl-[protein] + ATP = O-phospho-L-tyrosyl-[protein] + ADP + H(+)</text>
        <dbReference type="Rhea" id="RHEA:10596"/>
        <dbReference type="Rhea" id="RHEA-COMP:10136"/>
        <dbReference type="Rhea" id="RHEA-COMP:20101"/>
        <dbReference type="ChEBI" id="CHEBI:15378"/>
        <dbReference type="ChEBI" id="CHEBI:30616"/>
        <dbReference type="ChEBI" id="CHEBI:46858"/>
        <dbReference type="ChEBI" id="CHEBI:61978"/>
        <dbReference type="ChEBI" id="CHEBI:456216"/>
        <dbReference type="EC" id="2.7.10.2"/>
    </reaction>
</comment>
<dbReference type="CDD" id="cd05387">
    <property type="entry name" value="BY-kinase"/>
    <property type="match status" value="1"/>
</dbReference>
<dbReference type="AlphaFoldDB" id="A0A7W7YD86"/>
<accession>A0A7W7YD86</accession>
<feature type="transmembrane region" description="Helical" evidence="11">
    <location>
        <begin position="23"/>
        <end position="44"/>
    </location>
</feature>
<dbReference type="GO" id="GO:0005886">
    <property type="term" value="C:plasma membrane"/>
    <property type="evidence" value="ECO:0007669"/>
    <property type="project" value="TreeGrafter"/>
</dbReference>
<evidence type="ECO:0000256" key="11">
    <source>
        <dbReference type="SAM" id="Phobius"/>
    </source>
</evidence>
<evidence type="ECO:0000256" key="9">
    <source>
        <dbReference type="ARBA" id="ARBA00051245"/>
    </source>
</evidence>
<keyword evidence="8" id="KW-0829">Tyrosine-protein kinase</keyword>
<evidence type="ECO:0000256" key="1">
    <source>
        <dbReference type="ARBA" id="ARBA00007316"/>
    </source>
</evidence>
<evidence type="ECO:0000313" key="14">
    <source>
        <dbReference type="Proteomes" id="UP000590740"/>
    </source>
</evidence>
<keyword evidence="14" id="KW-1185">Reference proteome</keyword>
<dbReference type="InterPro" id="IPR005702">
    <property type="entry name" value="Wzc-like_C"/>
</dbReference>
<dbReference type="EMBL" id="JACHIG010000008">
    <property type="protein sequence ID" value="MBB5034061.1"/>
    <property type="molecule type" value="Genomic_DNA"/>
</dbReference>
<dbReference type="InterPro" id="IPR050445">
    <property type="entry name" value="Bact_polysacc_biosynth/exp"/>
</dbReference>
<keyword evidence="4" id="KW-0808">Transferase</keyword>
<evidence type="ECO:0000259" key="12">
    <source>
        <dbReference type="Pfam" id="PF13614"/>
    </source>
</evidence>
<comment type="caution">
    <text evidence="13">The sequence shown here is derived from an EMBL/GenBank/DDBJ whole genome shotgun (WGS) entry which is preliminary data.</text>
</comment>